<dbReference type="VEuPathDB" id="FungiDB:BO72DRAFT_46457"/>
<evidence type="ECO:0000256" key="1">
    <source>
        <dbReference type="SAM" id="Phobius"/>
    </source>
</evidence>
<feature type="transmembrane region" description="Helical" evidence="1">
    <location>
        <begin position="71"/>
        <end position="100"/>
    </location>
</feature>
<keyword evidence="1" id="KW-0472">Membrane</keyword>
<gene>
    <name evidence="2" type="ORF">BO72DRAFT_46457</name>
</gene>
<protein>
    <submittedName>
        <fullName evidence="2">Uncharacterized protein</fullName>
    </submittedName>
</protein>
<organism evidence="2 3">
    <name type="scientific">Aspergillus fijiensis CBS 313.89</name>
    <dbReference type="NCBI Taxonomy" id="1448319"/>
    <lineage>
        <taxon>Eukaryota</taxon>
        <taxon>Fungi</taxon>
        <taxon>Dikarya</taxon>
        <taxon>Ascomycota</taxon>
        <taxon>Pezizomycotina</taxon>
        <taxon>Eurotiomycetes</taxon>
        <taxon>Eurotiomycetidae</taxon>
        <taxon>Eurotiales</taxon>
        <taxon>Aspergillaceae</taxon>
        <taxon>Aspergillus</taxon>
    </lineage>
</organism>
<accession>A0A8G1RV77</accession>
<evidence type="ECO:0000313" key="2">
    <source>
        <dbReference type="EMBL" id="RAK79499.1"/>
    </source>
</evidence>
<sequence>MTGAEGRIRIHDSLGRSFLMEDCYTLQGSPLQPLKPFSYAALAATYPLGDGLPTILLSPANAFLVRPSRNFFVFSSAVIHCWTAISISFSFSFLSSFILFHVLSRLLLILLPPGSSPCDEFVSISFGLVDIHLHGAGGGGFRESSLESGSASTVTIYNGELPLLLGICLLPQSQEQSSI</sequence>
<keyword evidence="1" id="KW-0812">Transmembrane</keyword>
<evidence type="ECO:0000313" key="3">
    <source>
        <dbReference type="Proteomes" id="UP000249789"/>
    </source>
</evidence>
<proteinExistence type="predicted"/>
<dbReference type="GeneID" id="63863981"/>
<dbReference type="EMBL" id="KZ824633">
    <property type="protein sequence ID" value="RAK79499.1"/>
    <property type="molecule type" value="Genomic_DNA"/>
</dbReference>
<dbReference type="RefSeq" id="XP_040803509.1">
    <property type="nucleotide sequence ID" value="XM_040946648.1"/>
</dbReference>
<dbReference type="AlphaFoldDB" id="A0A8G1RV77"/>
<keyword evidence="3" id="KW-1185">Reference proteome</keyword>
<dbReference type="Proteomes" id="UP000249789">
    <property type="component" value="Unassembled WGS sequence"/>
</dbReference>
<keyword evidence="1" id="KW-1133">Transmembrane helix</keyword>
<reference evidence="2 3" key="1">
    <citation type="submission" date="2018-02" db="EMBL/GenBank/DDBJ databases">
        <title>The genomes of Aspergillus section Nigri reveals drivers in fungal speciation.</title>
        <authorList>
            <consortium name="DOE Joint Genome Institute"/>
            <person name="Vesth T.C."/>
            <person name="Nybo J."/>
            <person name="Theobald S."/>
            <person name="Brandl J."/>
            <person name="Frisvad J.C."/>
            <person name="Nielsen K.F."/>
            <person name="Lyhne E.K."/>
            <person name="Kogle M.E."/>
            <person name="Kuo A."/>
            <person name="Riley R."/>
            <person name="Clum A."/>
            <person name="Nolan M."/>
            <person name="Lipzen A."/>
            <person name="Salamov A."/>
            <person name="Henrissat B."/>
            <person name="Wiebenga A."/>
            <person name="De vries R.P."/>
            <person name="Grigoriev I.V."/>
            <person name="Mortensen U.H."/>
            <person name="Andersen M.R."/>
            <person name="Baker S.E."/>
        </authorList>
    </citation>
    <scope>NUCLEOTIDE SEQUENCE [LARGE SCALE GENOMIC DNA]</scope>
    <source>
        <strain evidence="2 3">CBS 313.89</strain>
    </source>
</reference>
<name>A0A8G1RV77_9EURO</name>